<evidence type="ECO:0000256" key="1">
    <source>
        <dbReference type="SAM" id="MobiDB-lite"/>
    </source>
</evidence>
<dbReference type="AlphaFoldDB" id="A0A6I6UN33"/>
<evidence type="ECO:0000313" key="2">
    <source>
        <dbReference type="EMBL" id="QHE60023.1"/>
    </source>
</evidence>
<dbReference type="KEGG" id="bvq:FHE72_02500"/>
<accession>A0A6I6UN33</accession>
<feature type="region of interest" description="Disordered" evidence="1">
    <location>
        <begin position="1"/>
        <end position="53"/>
    </location>
</feature>
<evidence type="ECO:0000313" key="3">
    <source>
        <dbReference type="Proteomes" id="UP000465062"/>
    </source>
</evidence>
<protein>
    <submittedName>
        <fullName evidence="2">Uncharacterized protein</fullName>
    </submittedName>
</protein>
<organism evidence="2 3">
    <name type="scientific">Rossellomorea vietnamensis</name>
    <dbReference type="NCBI Taxonomy" id="218284"/>
    <lineage>
        <taxon>Bacteria</taxon>
        <taxon>Bacillati</taxon>
        <taxon>Bacillota</taxon>
        <taxon>Bacilli</taxon>
        <taxon>Bacillales</taxon>
        <taxon>Bacillaceae</taxon>
        <taxon>Rossellomorea</taxon>
    </lineage>
</organism>
<feature type="compositionally biased region" description="Polar residues" evidence="1">
    <location>
        <begin position="31"/>
        <end position="44"/>
    </location>
</feature>
<dbReference type="Proteomes" id="UP000465062">
    <property type="component" value="Chromosome"/>
</dbReference>
<dbReference type="RefSeq" id="WP_159361123.1">
    <property type="nucleotide sequence ID" value="NZ_CP047394.1"/>
</dbReference>
<proteinExistence type="predicted"/>
<reference evidence="2 3" key="1">
    <citation type="submission" date="2019-06" db="EMBL/GenBank/DDBJ databases">
        <title>An operon consisting of a P-type ATPase gene and a transcriptional regular gene given the different cadmium resistance in Bacillus vietamensis 151-6 and Bacillus marisflavi 151-25.</title>
        <authorList>
            <person name="Yu X."/>
        </authorList>
    </citation>
    <scope>NUCLEOTIDE SEQUENCE [LARGE SCALE GENOMIC DNA]</scope>
    <source>
        <strain evidence="2 3">151-6</strain>
    </source>
</reference>
<gene>
    <name evidence="2" type="ORF">FHE72_02500</name>
</gene>
<dbReference type="EMBL" id="CP047394">
    <property type="protein sequence ID" value="QHE60023.1"/>
    <property type="molecule type" value="Genomic_DNA"/>
</dbReference>
<name>A0A6I6UN33_9BACI</name>
<sequence length="53" mass="5872">MSISKQGRKSMDQTSQQLAKQKAKNDVEFASDTQTGNTEGQSQKKSGRQVNKK</sequence>